<keyword evidence="4" id="KW-1185">Reference proteome</keyword>
<name>A0ABD6ALU1_9EURY</name>
<gene>
    <name evidence="3" type="ORF">ACFQMF_10575</name>
</gene>
<feature type="domain" description="DUF6293" evidence="2">
    <location>
        <begin position="168"/>
        <end position="261"/>
    </location>
</feature>
<proteinExistence type="predicted"/>
<dbReference type="Proteomes" id="UP001596545">
    <property type="component" value="Unassembled WGS sequence"/>
</dbReference>
<dbReference type="AlphaFoldDB" id="A0ABD6ALU1"/>
<reference evidence="3 4" key="1">
    <citation type="journal article" date="2019" name="Int. J. Syst. Evol. Microbiol.">
        <title>The Global Catalogue of Microorganisms (GCM) 10K type strain sequencing project: providing services to taxonomists for standard genome sequencing and annotation.</title>
        <authorList>
            <consortium name="The Broad Institute Genomics Platform"/>
            <consortium name="The Broad Institute Genome Sequencing Center for Infectious Disease"/>
            <person name="Wu L."/>
            <person name="Ma J."/>
        </authorList>
    </citation>
    <scope>NUCLEOTIDE SEQUENCE [LARGE SCALE GENOMIC DNA]</scope>
    <source>
        <strain evidence="3 4">CGMCC 1.12554</strain>
    </source>
</reference>
<dbReference type="EMBL" id="JBHTBL010000008">
    <property type="protein sequence ID" value="MFC7325022.1"/>
    <property type="molecule type" value="Genomic_DNA"/>
</dbReference>
<dbReference type="RefSeq" id="WP_256409211.1">
    <property type="nucleotide sequence ID" value="NZ_JANHDN010000004.1"/>
</dbReference>
<accession>A0ABD6ALU1</accession>
<sequence>MTNDGTGGASGPADSMASAGIEMDMDVRNRVHVIPLGYERDRVVVPPIRMGADAVVLVKHNGDDPEDYPEYYDDIFEAFDESAVRVTEVTADIFDLYDALGTIAGLIQKHDRDDIYVNLATGGKVTAIAGMIACMVTEAAIPYYVSADTYGDHRQEPVARNVTNISNLPTYPIDAPTPEQVQMLAYIAEEGPVSKKRLIEYAEGQDLPFIADYQGGDLKGKYRKLDSAILDPLVEDGSVSLDQQGRRKVAYITSNGENTLRGFKYMIEKNERQ</sequence>
<dbReference type="Gene3D" id="3.40.50.11700">
    <property type="match status" value="1"/>
</dbReference>
<feature type="domain" description="HFX-2341-like N-terminal" evidence="1">
    <location>
        <begin position="30"/>
        <end position="150"/>
    </location>
</feature>
<evidence type="ECO:0000259" key="1">
    <source>
        <dbReference type="Pfam" id="PF19810"/>
    </source>
</evidence>
<dbReference type="Pfam" id="PF22665">
    <property type="entry name" value="WHD_DUF6293"/>
    <property type="match status" value="1"/>
</dbReference>
<comment type="caution">
    <text evidence="3">The sequence shown here is derived from an EMBL/GenBank/DDBJ whole genome shotgun (WGS) entry which is preliminary data.</text>
</comment>
<evidence type="ECO:0000313" key="4">
    <source>
        <dbReference type="Proteomes" id="UP001596545"/>
    </source>
</evidence>
<evidence type="ECO:0000259" key="2">
    <source>
        <dbReference type="Pfam" id="PF22665"/>
    </source>
</evidence>
<dbReference type="InterPro" id="IPR046260">
    <property type="entry name" value="HFX_2341-like_N"/>
</dbReference>
<organism evidence="3 4">
    <name type="scientific">Halorubrum rutilum</name>
    <dbReference type="NCBI Taxonomy" id="1364933"/>
    <lineage>
        <taxon>Archaea</taxon>
        <taxon>Methanobacteriati</taxon>
        <taxon>Methanobacteriota</taxon>
        <taxon>Stenosarchaea group</taxon>
        <taxon>Halobacteria</taxon>
        <taxon>Halobacteriales</taxon>
        <taxon>Haloferacaceae</taxon>
        <taxon>Halorubrum</taxon>
    </lineage>
</organism>
<protein>
    <submittedName>
        <fullName evidence="3">DUF6293 family protein</fullName>
    </submittedName>
</protein>
<dbReference type="Pfam" id="PF19810">
    <property type="entry name" value="HFX_2341_N"/>
    <property type="match status" value="1"/>
</dbReference>
<evidence type="ECO:0000313" key="3">
    <source>
        <dbReference type="EMBL" id="MFC7325022.1"/>
    </source>
</evidence>
<dbReference type="InterPro" id="IPR054162">
    <property type="entry name" value="DUF6293_C"/>
</dbReference>